<evidence type="ECO:0000313" key="3">
    <source>
        <dbReference type="EMBL" id="EAX86838.1"/>
    </source>
</evidence>
<feature type="transmembrane region" description="Helical" evidence="2">
    <location>
        <begin position="307"/>
        <end position="329"/>
    </location>
</feature>
<dbReference type="AlphaFoldDB" id="A2G7M7"/>
<organism evidence="3 4">
    <name type="scientific">Trichomonas vaginalis (strain ATCC PRA-98 / G3)</name>
    <dbReference type="NCBI Taxonomy" id="412133"/>
    <lineage>
        <taxon>Eukaryota</taxon>
        <taxon>Metamonada</taxon>
        <taxon>Parabasalia</taxon>
        <taxon>Trichomonadida</taxon>
        <taxon>Trichomonadidae</taxon>
        <taxon>Trichomonas</taxon>
    </lineage>
</organism>
<dbReference type="KEGG" id="tva:4744489"/>
<name>A2G7M7_TRIV3</name>
<sequence>MSYYSSDHSCNHYITRGRTQVCVSDAAWAFVGPPYGFILLFVVPWVISIIFWLIAYYKNRKVHVPFWYLIVSLLQNFALALIVFGIMHVLIEGSGMYLACLMFGFIIVLGSNLISLVQSSKIPINVKIRGLLLIRMLLFKAFCKCCCEFSLRQIPKQCIMKEEKVSKIRERIAGNPPILVMRIKSGFANTKLGYCLNEPLIYGSWEGNDDINLDIDDGITIVKVKTELEVSEEVLGYFNLAKPEYFKKLRAINIAIARMNPKRHKKAIWLGDPEVELAAEIYKVPNHFSTCYKSKYVKFFNSCFGKFLYRVFMLFGFSILFDDIFIMLAKYQKITVKRKVAADGSLRIPAYKSNKQFSQEEYTADTLNYGITANQNPTYLLVYNAEIQKYQYNNQYTLASSPYGSDFQPEYGIPPQQGAYPPQQEYPDNYQMPPQQGGYPPQQGGYQHQGNYPPPQGYQPQQGGYPQQQQNYGAPPPPPPPSQEQLETKNDNEQV</sequence>
<gene>
    <name evidence="3" type="ORF">TVAG_452800</name>
</gene>
<dbReference type="InParanoid" id="A2G7M7"/>
<feature type="transmembrane region" description="Helical" evidence="2">
    <location>
        <begin position="66"/>
        <end position="90"/>
    </location>
</feature>
<reference evidence="3" key="2">
    <citation type="journal article" date="2007" name="Science">
        <title>Draft genome sequence of the sexually transmitted pathogen Trichomonas vaginalis.</title>
        <authorList>
            <person name="Carlton J.M."/>
            <person name="Hirt R.P."/>
            <person name="Silva J.C."/>
            <person name="Delcher A.L."/>
            <person name="Schatz M."/>
            <person name="Zhao Q."/>
            <person name="Wortman J.R."/>
            <person name="Bidwell S.L."/>
            <person name="Alsmark U.C.M."/>
            <person name="Besteiro S."/>
            <person name="Sicheritz-Ponten T."/>
            <person name="Noel C.J."/>
            <person name="Dacks J.B."/>
            <person name="Foster P.G."/>
            <person name="Simillion C."/>
            <person name="Van de Peer Y."/>
            <person name="Miranda-Saavedra D."/>
            <person name="Barton G.J."/>
            <person name="Westrop G.D."/>
            <person name="Mueller S."/>
            <person name="Dessi D."/>
            <person name="Fiori P.L."/>
            <person name="Ren Q."/>
            <person name="Paulsen I."/>
            <person name="Zhang H."/>
            <person name="Bastida-Corcuera F.D."/>
            <person name="Simoes-Barbosa A."/>
            <person name="Brown M.T."/>
            <person name="Hayes R.D."/>
            <person name="Mukherjee M."/>
            <person name="Okumura C.Y."/>
            <person name="Schneider R."/>
            <person name="Smith A.J."/>
            <person name="Vanacova S."/>
            <person name="Villalvazo M."/>
            <person name="Haas B.J."/>
            <person name="Pertea M."/>
            <person name="Feldblyum T.V."/>
            <person name="Utterback T.R."/>
            <person name="Shu C.L."/>
            <person name="Osoegawa K."/>
            <person name="de Jong P.J."/>
            <person name="Hrdy I."/>
            <person name="Horvathova L."/>
            <person name="Zubacova Z."/>
            <person name="Dolezal P."/>
            <person name="Malik S.B."/>
            <person name="Logsdon J.M. Jr."/>
            <person name="Henze K."/>
            <person name="Gupta A."/>
            <person name="Wang C.C."/>
            <person name="Dunne R.L."/>
            <person name="Upcroft J.A."/>
            <person name="Upcroft P."/>
            <person name="White O."/>
            <person name="Salzberg S.L."/>
            <person name="Tang P."/>
            <person name="Chiu C.-H."/>
            <person name="Lee Y.-S."/>
            <person name="Embley T.M."/>
            <person name="Coombs G.H."/>
            <person name="Mottram J.C."/>
            <person name="Tachezy J."/>
            <person name="Fraser-Liggett C.M."/>
            <person name="Johnson P.J."/>
        </authorList>
    </citation>
    <scope>NUCLEOTIDE SEQUENCE [LARGE SCALE GENOMIC DNA]</scope>
    <source>
        <strain evidence="3">G3</strain>
    </source>
</reference>
<keyword evidence="2" id="KW-0472">Membrane</keyword>
<protein>
    <recommendedName>
        <fullName evidence="5">XYPPX repeat family protein</fullName>
    </recommendedName>
</protein>
<keyword evidence="2" id="KW-0812">Transmembrane</keyword>
<dbReference type="EMBL" id="DS114560">
    <property type="protein sequence ID" value="EAX86838.1"/>
    <property type="molecule type" value="Genomic_DNA"/>
</dbReference>
<feature type="transmembrane region" description="Helical" evidence="2">
    <location>
        <begin position="96"/>
        <end position="114"/>
    </location>
</feature>
<keyword evidence="2" id="KW-1133">Transmembrane helix</keyword>
<proteinExistence type="predicted"/>
<feature type="compositionally biased region" description="Low complexity" evidence="1">
    <location>
        <begin position="429"/>
        <end position="451"/>
    </location>
</feature>
<dbReference type="Proteomes" id="UP000001542">
    <property type="component" value="Unassembled WGS sequence"/>
</dbReference>
<feature type="compositionally biased region" description="Low complexity" evidence="1">
    <location>
        <begin position="458"/>
        <end position="473"/>
    </location>
</feature>
<keyword evidence="4" id="KW-1185">Reference proteome</keyword>
<feature type="compositionally biased region" description="Basic and acidic residues" evidence="1">
    <location>
        <begin position="486"/>
        <end position="495"/>
    </location>
</feature>
<dbReference type="STRING" id="5722.A2G7M7"/>
<evidence type="ECO:0000256" key="1">
    <source>
        <dbReference type="SAM" id="MobiDB-lite"/>
    </source>
</evidence>
<feature type="transmembrane region" description="Helical" evidence="2">
    <location>
        <begin position="35"/>
        <end position="54"/>
    </location>
</feature>
<evidence type="ECO:0000313" key="4">
    <source>
        <dbReference type="Proteomes" id="UP000001542"/>
    </source>
</evidence>
<dbReference type="RefSeq" id="XP_001299768.1">
    <property type="nucleotide sequence ID" value="XM_001299767.1"/>
</dbReference>
<evidence type="ECO:0000256" key="2">
    <source>
        <dbReference type="SAM" id="Phobius"/>
    </source>
</evidence>
<dbReference type="VEuPathDB" id="TrichDB:TVAG_452800"/>
<feature type="region of interest" description="Disordered" evidence="1">
    <location>
        <begin position="406"/>
        <end position="495"/>
    </location>
</feature>
<dbReference type="VEuPathDB" id="TrichDB:TVAGG3_0188170"/>
<accession>A2G7M7</accession>
<evidence type="ECO:0008006" key="5">
    <source>
        <dbReference type="Google" id="ProtNLM"/>
    </source>
</evidence>
<reference evidence="3" key="1">
    <citation type="submission" date="2006-10" db="EMBL/GenBank/DDBJ databases">
        <authorList>
            <person name="Amadeo P."/>
            <person name="Zhao Q."/>
            <person name="Wortman J."/>
            <person name="Fraser-Liggett C."/>
            <person name="Carlton J."/>
        </authorList>
    </citation>
    <scope>NUCLEOTIDE SEQUENCE</scope>
    <source>
        <strain evidence="3">G3</strain>
    </source>
</reference>